<dbReference type="EMBL" id="FQVY01000002">
    <property type="protein sequence ID" value="SHG21848.1"/>
    <property type="molecule type" value="Genomic_DNA"/>
</dbReference>
<evidence type="ECO:0000313" key="2">
    <source>
        <dbReference type="EMBL" id="SHG21848.1"/>
    </source>
</evidence>
<evidence type="ECO:0000313" key="4">
    <source>
        <dbReference type="Proteomes" id="UP000474718"/>
    </source>
</evidence>
<organism evidence="2 3">
    <name type="scientific">Bittarella massiliensis</name>
    <name type="common">ex Durand et al. 2017</name>
    <dbReference type="NCBI Taxonomy" id="1720313"/>
    <lineage>
        <taxon>Bacteria</taxon>
        <taxon>Bacillati</taxon>
        <taxon>Bacillota</taxon>
        <taxon>Clostridia</taxon>
        <taxon>Eubacteriales</taxon>
        <taxon>Oscillospiraceae</taxon>
        <taxon>Bittarella (ex Durand et al. 2017)</taxon>
    </lineage>
</organism>
<comment type="caution">
    <text evidence="2">The sequence shown here is derived from an EMBL/GenBank/DDBJ whole genome shotgun (WGS) entry which is preliminary data.</text>
</comment>
<accession>A0AAQ1ME36</accession>
<evidence type="ECO:0000313" key="1">
    <source>
        <dbReference type="EMBL" id="MZL68250.1"/>
    </source>
</evidence>
<protein>
    <submittedName>
        <fullName evidence="2">Uncharacterized protein</fullName>
    </submittedName>
</protein>
<dbReference type="Proteomes" id="UP000184089">
    <property type="component" value="Unassembled WGS sequence"/>
</dbReference>
<dbReference type="RefSeq" id="WP_021660828.1">
    <property type="nucleotide sequence ID" value="NZ_FQVY01000002.1"/>
</dbReference>
<name>A0AAQ1ME36_9FIRM</name>
<dbReference type="EMBL" id="WWVX01000001">
    <property type="protein sequence ID" value="MZL68250.1"/>
    <property type="molecule type" value="Genomic_DNA"/>
</dbReference>
<evidence type="ECO:0000313" key="3">
    <source>
        <dbReference type="Proteomes" id="UP000184089"/>
    </source>
</evidence>
<gene>
    <name evidence="1" type="ORF">GT747_00475</name>
    <name evidence="2" type="ORF">SAMN05444424_1922</name>
</gene>
<sequence length="49" mass="5257">MALFDDKGVPHWIVLPQTPAGAGEGRADALLLYQVALDETEPVTLSPRP</sequence>
<reference evidence="1 4" key="3">
    <citation type="journal article" date="2019" name="Nat. Med.">
        <title>A library of human gut bacterial isolates paired with longitudinal multiomics data enables mechanistic microbiome research.</title>
        <authorList>
            <person name="Poyet M."/>
            <person name="Groussin M."/>
            <person name="Gibbons S.M."/>
            <person name="Avila-Pacheco J."/>
            <person name="Jiang X."/>
            <person name="Kearney S.M."/>
            <person name="Perrotta A.R."/>
            <person name="Berdy B."/>
            <person name="Zhao S."/>
            <person name="Lieberman T.D."/>
            <person name="Swanson P.K."/>
            <person name="Smith M."/>
            <person name="Roesemann S."/>
            <person name="Alexander J.E."/>
            <person name="Rich S.A."/>
            <person name="Livny J."/>
            <person name="Vlamakis H."/>
            <person name="Clish C."/>
            <person name="Bullock K."/>
            <person name="Deik A."/>
            <person name="Scott J."/>
            <person name="Pierce K.A."/>
            <person name="Xavier R.J."/>
            <person name="Alm E.J."/>
        </authorList>
    </citation>
    <scope>NUCLEOTIDE SEQUENCE [LARGE SCALE GENOMIC DNA]</scope>
    <source>
        <strain evidence="1 4">BIOML-A2</strain>
    </source>
</reference>
<proteinExistence type="predicted"/>
<dbReference type="AlphaFoldDB" id="A0AAQ1ME36"/>
<keyword evidence="4" id="KW-1185">Reference proteome</keyword>
<dbReference type="Proteomes" id="UP000474718">
    <property type="component" value="Unassembled WGS sequence"/>
</dbReference>
<reference evidence="3" key="2">
    <citation type="submission" date="2016-11" db="EMBL/GenBank/DDBJ databases">
        <authorList>
            <person name="Jaros S."/>
            <person name="Januszkiewicz K."/>
            <person name="Wedrychowicz H."/>
        </authorList>
    </citation>
    <scope>NUCLEOTIDE SEQUENCE [LARGE SCALE GENOMIC DNA]</scope>
    <source>
        <strain evidence="3">DSM 4029</strain>
    </source>
</reference>
<reference evidence="2" key="1">
    <citation type="submission" date="2016-11" db="EMBL/GenBank/DDBJ databases">
        <authorList>
            <person name="Varghese N."/>
            <person name="Submissions S."/>
        </authorList>
    </citation>
    <scope>NUCLEOTIDE SEQUENCE</scope>
    <source>
        <strain evidence="2">DSM 4029</strain>
    </source>
</reference>